<evidence type="ECO:0000313" key="1">
    <source>
        <dbReference type="EMBL" id="TMS03848.1"/>
    </source>
</evidence>
<name>A0ACD3QBE0_LARCR</name>
<protein>
    <submittedName>
        <fullName evidence="1">Uncharacterized protein</fullName>
    </submittedName>
</protein>
<accession>A0ACD3QBE0</accession>
<evidence type="ECO:0000313" key="2">
    <source>
        <dbReference type="Proteomes" id="UP000793456"/>
    </source>
</evidence>
<sequence length="538" mass="60540">MSDVLSDDGSSEVNQDDSQEDVMTPAELIAKLEEAWLNEKFSPELLENKSEEANLQRVTKGDAKAGIHRMEIDRIRFVLSSYLRSRLQKIEKFFPHVLEREKSRGEGDPSLLSPEEFAFAKEYYAMTETYLKAVALKRMPANLQTVDMLKAGISLSHTRMTRALNTAVGMRRQMVTFALTFPLTVTLNPHGVCRGSGRRLSASDAVSNYSSTCFKWSRAINMNARDLQSHIEDNIPITQHQTARMEMSSTTVLPMVGLRSTAQSAGLAEIAVRLFLNQRKQLCPHVWVPILKPQRPCIRPPVSDQLPSDILSQAYLTHPVPFFLDDLDDDDVLLPVKNKHVVFADSRGLSLTAVREFSDEEEQADLDLLPTLQDLGSMTEDGYSCTVSTCCPGTRLKLGFPQPSADFQAFRAKLEKSMVILENCSVNEQAIQGTVRVRNLSFRKDVRVRVTFDSWQSYRDVACTYLQKRFGGPQTDIFEFDIAVPKVLDAKRKIEFCLIYIPGGHGEPFWDNNNGQNYSIAVCVSSHLCRGKNLSERA</sequence>
<gene>
    <name evidence="1" type="ORF">E3U43_000737</name>
</gene>
<organism evidence="1 2">
    <name type="scientific">Larimichthys crocea</name>
    <name type="common">Large yellow croaker</name>
    <name type="synonym">Pseudosciaena crocea</name>
    <dbReference type="NCBI Taxonomy" id="215358"/>
    <lineage>
        <taxon>Eukaryota</taxon>
        <taxon>Metazoa</taxon>
        <taxon>Chordata</taxon>
        <taxon>Craniata</taxon>
        <taxon>Vertebrata</taxon>
        <taxon>Euteleostomi</taxon>
        <taxon>Actinopterygii</taxon>
        <taxon>Neopterygii</taxon>
        <taxon>Teleostei</taxon>
        <taxon>Neoteleostei</taxon>
        <taxon>Acanthomorphata</taxon>
        <taxon>Eupercaria</taxon>
        <taxon>Sciaenidae</taxon>
        <taxon>Larimichthys</taxon>
    </lineage>
</organism>
<dbReference type="EMBL" id="CM011695">
    <property type="protein sequence ID" value="TMS03848.1"/>
    <property type="molecule type" value="Genomic_DNA"/>
</dbReference>
<dbReference type="Proteomes" id="UP000793456">
    <property type="component" value="Chromosome XXII"/>
</dbReference>
<reference evidence="1" key="1">
    <citation type="submission" date="2018-11" db="EMBL/GenBank/DDBJ databases">
        <title>The sequence and de novo assembly of Larimichthys crocea genome using PacBio and Hi-C technologies.</title>
        <authorList>
            <person name="Xu P."/>
            <person name="Chen B."/>
            <person name="Zhou Z."/>
            <person name="Ke Q."/>
            <person name="Wu Y."/>
            <person name="Bai H."/>
            <person name="Pu F."/>
        </authorList>
    </citation>
    <scope>NUCLEOTIDE SEQUENCE</scope>
    <source>
        <tissue evidence="1">Muscle</tissue>
    </source>
</reference>
<comment type="caution">
    <text evidence="1">The sequence shown here is derived from an EMBL/GenBank/DDBJ whole genome shotgun (WGS) entry which is preliminary data.</text>
</comment>
<keyword evidence="2" id="KW-1185">Reference proteome</keyword>
<proteinExistence type="predicted"/>